<dbReference type="AlphaFoldDB" id="A0AAV6YUI1"/>
<dbReference type="Proteomes" id="UP000824782">
    <property type="component" value="Unassembled WGS sequence"/>
</dbReference>
<evidence type="ECO:0000313" key="3">
    <source>
        <dbReference type="Proteomes" id="UP000824782"/>
    </source>
</evidence>
<feature type="compositionally biased region" description="Basic residues" evidence="1">
    <location>
        <begin position="35"/>
        <end position="47"/>
    </location>
</feature>
<dbReference type="EMBL" id="WNYA01018594">
    <property type="protein sequence ID" value="KAG8538802.1"/>
    <property type="molecule type" value="Genomic_DNA"/>
</dbReference>
<reference evidence="2" key="1">
    <citation type="thesis" date="2020" institute="ProQuest LLC" country="789 East Eisenhower Parkway, Ann Arbor, MI, USA">
        <title>Comparative Genomics and Chromosome Evolution.</title>
        <authorList>
            <person name="Mudd A.B."/>
        </authorList>
    </citation>
    <scope>NUCLEOTIDE SEQUENCE</scope>
    <source>
        <strain evidence="2">237g6f4</strain>
        <tissue evidence="2">Blood</tissue>
    </source>
</reference>
<feature type="region of interest" description="Disordered" evidence="1">
    <location>
        <begin position="20"/>
        <end position="47"/>
    </location>
</feature>
<feature type="non-terminal residue" evidence="2">
    <location>
        <position position="1"/>
    </location>
</feature>
<name>A0AAV6YUI1_ENGPU</name>
<feature type="compositionally biased region" description="Basic residues" evidence="1">
    <location>
        <begin position="61"/>
        <end position="76"/>
    </location>
</feature>
<feature type="region of interest" description="Disordered" evidence="1">
    <location>
        <begin position="61"/>
        <end position="96"/>
    </location>
</feature>
<gene>
    <name evidence="2" type="ORF">GDO81_022062</name>
</gene>
<evidence type="ECO:0000313" key="2">
    <source>
        <dbReference type="EMBL" id="KAG8538802.1"/>
    </source>
</evidence>
<proteinExistence type="predicted"/>
<protein>
    <submittedName>
        <fullName evidence="2">Uncharacterized protein</fullName>
    </submittedName>
</protein>
<feature type="non-terminal residue" evidence="2">
    <location>
        <position position="126"/>
    </location>
</feature>
<comment type="caution">
    <text evidence="2">The sequence shown here is derived from an EMBL/GenBank/DDBJ whole genome shotgun (WGS) entry which is preliminary data.</text>
</comment>
<keyword evidence="3" id="KW-1185">Reference proteome</keyword>
<accession>A0AAV6YUI1</accession>
<organism evidence="2 3">
    <name type="scientific">Engystomops pustulosus</name>
    <name type="common">Tungara frog</name>
    <name type="synonym">Physalaemus pustulosus</name>
    <dbReference type="NCBI Taxonomy" id="76066"/>
    <lineage>
        <taxon>Eukaryota</taxon>
        <taxon>Metazoa</taxon>
        <taxon>Chordata</taxon>
        <taxon>Craniata</taxon>
        <taxon>Vertebrata</taxon>
        <taxon>Euteleostomi</taxon>
        <taxon>Amphibia</taxon>
        <taxon>Batrachia</taxon>
        <taxon>Anura</taxon>
        <taxon>Neobatrachia</taxon>
        <taxon>Hyloidea</taxon>
        <taxon>Leptodactylidae</taxon>
        <taxon>Leiuperinae</taxon>
        <taxon>Engystomops</taxon>
    </lineage>
</organism>
<sequence length="126" mass="14166">HVTGGSGLAALSALVQHEEGSRKNEGWALHQSQKLTHRGSWQRRRRSGRCCPSLHLLRKGTGRRRRTLVSKHRPGGSRKSVGAEGRPARVSDSNWKATPRSFGYIKKEKCKRDDSCIQFLVRSLPK</sequence>
<evidence type="ECO:0000256" key="1">
    <source>
        <dbReference type="SAM" id="MobiDB-lite"/>
    </source>
</evidence>